<dbReference type="EMBL" id="BNED01000005">
    <property type="protein sequence ID" value="GHI76061.1"/>
    <property type="molecule type" value="Genomic_DNA"/>
</dbReference>
<comment type="caution">
    <text evidence="1">The sequence shown here is derived from an EMBL/GenBank/DDBJ whole genome shotgun (WGS) entry which is preliminary data.</text>
</comment>
<protein>
    <submittedName>
        <fullName evidence="1">Uncharacterized protein</fullName>
    </submittedName>
</protein>
<dbReference type="Proteomes" id="UP000608522">
    <property type="component" value="Unassembled WGS sequence"/>
</dbReference>
<keyword evidence="2" id="KW-1185">Reference proteome</keyword>
<accession>A0ABQ3T6N4</accession>
<name>A0ABQ3T6N4_9ACTN</name>
<evidence type="ECO:0000313" key="1">
    <source>
        <dbReference type="EMBL" id="GHI76061.1"/>
    </source>
</evidence>
<reference evidence="2" key="1">
    <citation type="submission" date="2023-07" db="EMBL/GenBank/DDBJ databases">
        <title>Whole genome shotgun sequence of Streptomyces spororaveus NBRC 15456.</title>
        <authorList>
            <person name="Komaki H."/>
            <person name="Tamura T."/>
        </authorList>
    </citation>
    <scope>NUCLEOTIDE SEQUENCE [LARGE SCALE GENOMIC DNA]</scope>
    <source>
        <strain evidence="2">NBRC 15456</strain>
    </source>
</reference>
<organism evidence="1 2">
    <name type="scientific">Streptomyces spororaveus</name>
    <dbReference type="NCBI Taxonomy" id="284039"/>
    <lineage>
        <taxon>Bacteria</taxon>
        <taxon>Bacillati</taxon>
        <taxon>Actinomycetota</taxon>
        <taxon>Actinomycetes</taxon>
        <taxon>Kitasatosporales</taxon>
        <taxon>Streptomycetaceae</taxon>
        <taxon>Streptomyces</taxon>
    </lineage>
</organism>
<proteinExistence type="predicted"/>
<sequence length="57" mass="6482">MWRPVRPTRRDVARWERGRAIPRGGVKAPMAYVVAATVPVVLLELTIDDRTVRLIPC</sequence>
<evidence type="ECO:0000313" key="2">
    <source>
        <dbReference type="Proteomes" id="UP000608522"/>
    </source>
</evidence>
<gene>
    <name evidence="1" type="ORF">Sspor_16220</name>
</gene>